<feature type="non-terminal residue" evidence="1">
    <location>
        <position position="1"/>
    </location>
</feature>
<proteinExistence type="predicted"/>
<sequence>RHWSLPCHWPDDHNITRRHKSRQYFAELRHQQQLGCRR</sequence>
<organism evidence="1">
    <name type="scientific">Phytophthora nicotianae</name>
    <name type="common">Potato buckeye rot agent</name>
    <name type="synonym">Phytophthora parasitica</name>
    <dbReference type="NCBI Taxonomy" id="4792"/>
    <lineage>
        <taxon>Eukaryota</taxon>
        <taxon>Sar</taxon>
        <taxon>Stramenopiles</taxon>
        <taxon>Oomycota</taxon>
        <taxon>Peronosporomycetes</taxon>
        <taxon>Peronosporales</taxon>
        <taxon>Peronosporaceae</taxon>
        <taxon>Phytophthora</taxon>
    </lineage>
</organism>
<accession>W2NC67</accession>
<protein>
    <submittedName>
        <fullName evidence="1">Uncharacterized protein</fullName>
    </submittedName>
</protein>
<dbReference type="AlphaFoldDB" id="W2NC67"/>
<name>W2NC67_PHYNI</name>
<evidence type="ECO:0000313" key="1">
    <source>
        <dbReference type="EMBL" id="ETM46211.1"/>
    </source>
</evidence>
<reference evidence="1" key="1">
    <citation type="submission" date="2013-11" db="EMBL/GenBank/DDBJ databases">
        <title>The Genome Sequence of Phytophthora parasitica IAC_01/95.</title>
        <authorList>
            <consortium name="The Broad Institute Genomics Platform"/>
            <person name="Russ C."/>
            <person name="Tyler B."/>
            <person name="Panabieres F."/>
            <person name="Shan W."/>
            <person name="Tripathy S."/>
            <person name="Grunwald N."/>
            <person name="Machado M."/>
            <person name="Johnson C.S."/>
            <person name="Arredondo F."/>
            <person name="Hong C."/>
            <person name="Coffey M."/>
            <person name="Young S.K."/>
            <person name="Zeng Q."/>
            <person name="Gargeya S."/>
            <person name="Fitzgerald M."/>
            <person name="Abouelleil A."/>
            <person name="Alvarado L."/>
            <person name="Chapman S.B."/>
            <person name="Gainer-Dewar J."/>
            <person name="Goldberg J."/>
            <person name="Griggs A."/>
            <person name="Gujja S."/>
            <person name="Hansen M."/>
            <person name="Howarth C."/>
            <person name="Imamovic A."/>
            <person name="Ireland A."/>
            <person name="Larimer J."/>
            <person name="McCowan C."/>
            <person name="Murphy C."/>
            <person name="Pearson M."/>
            <person name="Poon T.W."/>
            <person name="Priest M."/>
            <person name="Roberts A."/>
            <person name="Saif S."/>
            <person name="Shea T."/>
            <person name="Sykes S."/>
            <person name="Wortman J."/>
            <person name="Nusbaum C."/>
            <person name="Birren B."/>
        </authorList>
    </citation>
    <scope>NUCLEOTIDE SEQUENCE [LARGE SCALE GENOMIC DNA]</scope>
    <source>
        <strain evidence="1">IAC_01/95</strain>
    </source>
</reference>
<gene>
    <name evidence="1" type="ORF">L914_08865</name>
</gene>
<dbReference type="Proteomes" id="UP000054532">
    <property type="component" value="Unassembled WGS sequence"/>
</dbReference>
<dbReference type="EMBL" id="KI692957">
    <property type="protein sequence ID" value="ETM46211.1"/>
    <property type="molecule type" value="Genomic_DNA"/>
</dbReference>